<keyword evidence="2" id="KW-1185">Reference proteome</keyword>
<evidence type="ECO:0000313" key="1">
    <source>
        <dbReference type="EMBL" id="MCD7454275.1"/>
    </source>
</evidence>
<evidence type="ECO:0000313" key="2">
    <source>
        <dbReference type="Proteomes" id="UP000823775"/>
    </source>
</evidence>
<dbReference type="EMBL" id="JACEIK010000294">
    <property type="protein sequence ID" value="MCD7454275.1"/>
    <property type="molecule type" value="Genomic_DNA"/>
</dbReference>
<reference evidence="1 2" key="1">
    <citation type="journal article" date="2021" name="BMC Genomics">
        <title>Datura genome reveals duplications of psychoactive alkaloid biosynthetic genes and high mutation rate following tissue culture.</title>
        <authorList>
            <person name="Rajewski A."/>
            <person name="Carter-House D."/>
            <person name="Stajich J."/>
            <person name="Litt A."/>
        </authorList>
    </citation>
    <scope>NUCLEOTIDE SEQUENCE [LARGE SCALE GENOMIC DNA]</scope>
    <source>
        <strain evidence="1">AR-01</strain>
    </source>
</reference>
<sequence length="192" mass="22174">MSGLEKPLSNIDDKAEEIKPCFCYFSGDVFSICQHPLKKRITERISFFGSIVVFGVSPSLSHLELIVNVVLIKEYEDIKEQTLVPRRLRYKYYLRHLISNLDKEKIEDQLEYSLFNEGMHATARTRILIGEGLQLSLRNNKELKAQISSQEHVILALRVELEARDLKVQRDKALADLKDQEDRLALNSKLTT</sequence>
<dbReference type="Proteomes" id="UP000823775">
    <property type="component" value="Unassembled WGS sequence"/>
</dbReference>
<comment type="caution">
    <text evidence="1">The sequence shown here is derived from an EMBL/GenBank/DDBJ whole genome shotgun (WGS) entry which is preliminary data.</text>
</comment>
<organism evidence="1 2">
    <name type="scientific">Datura stramonium</name>
    <name type="common">Jimsonweed</name>
    <name type="synonym">Common thornapple</name>
    <dbReference type="NCBI Taxonomy" id="4076"/>
    <lineage>
        <taxon>Eukaryota</taxon>
        <taxon>Viridiplantae</taxon>
        <taxon>Streptophyta</taxon>
        <taxon>Embryophyta</taxon>
        <taxon>Tracheophyta</taxon>
        <taxon>Spermatophyta</taxon>
        <taxon>Magnoliopsida</taxon>
        <taxon>eudicotyledons</taxon>
        <taxon>Gunneridae</taxon>
        <taxon>Pentapetalae</taxon>
        <taxon>asterids</taxon>
        <taxon>lamiids</taxon>
        <taxon>Solanales</taxon>
        <taxon>Solanaceae</taxon>
        <taxon>Solanoideae</taxon>
        <taxon>Datureae</taxon>
        <taxon>Datura</taxon>
    </lineage>
</organism>
<gene>
    <name evidence="1" type="ORF">HAX54_024158</name>
</gene>
<proteinExistence type="predicted"/>
<accession>A0ABS8S571</accession>
<name>A0ABS8S571_DATST</name>
<protein>
    <submittedName>
        <fullName evidence="1">Uncharacterized protein</fullName>
    </submittedName>
</protein>